<proteinExistence type="predicted"/>
<protein>
    <submittedName>
        <fullName evidence="1">ORF11</fullName>
    </submittedName>
</protein>
<name>A0AA48P7X0_9VIRU</name>
<reference evidence="1" key="1">
    <citation type="journal article" date="2023" name="Front. Mar. Sci.">
        <title>Tracing the invertebrate herpesviruses in the global sequence datasets.</title>
        <authorList>
            <person name="Rosani U."/>
            <person name="Gaia M."/>
            <person name="Delmont T.O."/>
            <person name="Krupovic M."/>
        </authorList>
    </citation>
    <scope>NUCLEOTIDE SEQUENCE</scope>
    <source>
        <strain evidence="1">MalacoHV1/China/2018</strain>
    </source>
</reference>
<dbReference type="EMBL" id="BK063091">
    <property type="protein sequence ID" value="DBA11712.1"/>
    <property type="molecule type" value="Genomic_DNA"/>
</dbReference>
<evidence type="ECO:0000313" key="1">
    <source>
        <dbReference type="EMBL" id="DBA11712.1"/>
    </source>
</evidence>
<sequence>MVVIDESIFPDTERRVEGEEAVQLISGHDYRRLVFLSGEMNCGKTHTMIEAIERSKTCRTAIFIVGRVSLVAEIESRMIDAFNVYNYGDKETFAEGVKRAKQGRLGLKSVFVVCINSMTRLDLDGINFDMVVIDEVSLTMKNIIAPGDFIPYSDGEEILKFLKNELLDNAKTVVLIDAALPLPLKEDFTNMMTQNGDCEDLKIHDLKLIRPGVEPIFDKAIFYQAKWMEIETDPSDTIGLIMREILDTVYVQRKKISISCPWASNACRMKEFILAARPDSDVGIPHIVVQTSEEKAARISRGVSGYTDETTDIHQLFAEADVIIFNSCISAGHSFSTENIEKHFAFYAFNSNSCELLEYNQMNARFRNIVSKTLHICMVNVSNKRVTRYKDYNDLHNYSIKMTQWENELTSSYATARTHVERSLSRAFPNIRFSNGKVKKTKLKKNKSAILARMNADGDELNKLYKLVDCPTRWELIADGKRKSGIYSLNIPFETLDENNINYRSTYCNPKYYMVCS</sequence>
<reference evidence="1" key="2">
    <citation type="submission" date="2023-01" db="EMBL/GenBank/DDBJ databases">
        <authorList>
            <person name="Rosani U."/>
            <person name="Delmont T.O."/>
            <person name="Gaia M."/>
            <person name="Krupovic M."/>
        </authorList>
    </citation>
    <scope>NUCLEOTIDE SEQUENCE</scope>
    <source>
        <strain evidence="1">MalacoHV1/China/2018</strain>
    </source>
</reference>
<organism evidence="1">
    <name type="scientific">Malaco herpesvirus 1</name>
    <dbReference type="NCBI Taxonomy" id="3031797"/>
    <lineage>
        <taxon>Viruses</taxon>
        <taxon>Duplodnaviria</taxon>
        <taxon>Heunggongvirae</taxon>
        <taxon>Peploviricota</taxon>
        <taxon>Herviviricetes</taxon>
        <taxon>Herpesvirales</taxon>
        <taxon>Malacoherpesviridae</taxon>
    </lineage>
</organism>
<accession>A0AA48P7X0</accession>
<dbReference type="SUPFAM" id="SSF52540">
    <property type="entry name" value="P-loop containing nucleoside triphosphate hydrolases"/>
    <property type="match status" value="1"/>
</dbReference>
<dbReference type="Gene3D" id="3.40.50.300">
    <property type="entry name" value="P-loop containing nucleotide triphosphate hydrolases"/>
    <property type="match status" value="1"/>
</dbReference>
<dbReference type="InterPro" id="IPR027417">
    <property type="entry name" value="P-loop_NTPase"/>
</dbReference>